<protein>
    <submittedName>
        <fullName evidence="2">Uncharacterized protein</fullName>
    </submittedName>
</protein>
<keyword evidence="1" id="KW-1133">Transmembrane helix</keyword>
<evidence type="ECO:0000256" key="1">
    <source>
        <dbReference type="SAM" id="Phobius"/>
    </source>
</evidence>
<evidence type="ECO:0000313" key="2">
    <source>
        <dbReference type="EMBL" id="KUJ08346.1"/>
    </source>
</evidence>
<reference evidence="2 3" key="1">
    <citation type="submission" date="2015-10" db="EMBL/GenBank/DDBJ databases">
        <title>Full genome of DAOMC 229536 Phialocephala scopiformis, a fungal endophyte of spruce producing the potent anti-insectan compound rugulosin.</title>
        <authorList>
            <consortium name="DOE Joint Genome Institute"/>
            <person name="Walker A.K."/>
            <person name="Frasz S.L."/>
            <person name="Seifert K.A."/>
            <person name="Miller J.D."/>
            <person name="Mondo S.J."/>
            <person name="Labutti K."/>
            <person name="Lipzen A."/>
            <person name="Dockter R."/>
            <person name="Kennedy M."/>
            <person name="Grigoriev I.V."/>
            <person name="Spatafora J.W."/>
        </authorList>
    </citation>
    <scope>NUCLEOTIDE SEQUENCE [LARGE SCALE GENOMIC DNA]</scope>
    <source>
        <strain evidence="2 3">CBS 120377</strain>
    </source>
</reference>
<sequence length="66" mass="7451">MVLRDEIGVILCSLLIPLVFHLLLSSCNFVLSILRECSNNISNLVSANGFEVDHHLSEGPRRIYLR</sequence>
<evidence type="ECO:0000313" key="3">
    <source>
        <dbReference type="Proteomes" id="UP000070700"/>
    </source>
</evidence>
<dbReference type="InParanoid" id="A0A132B7G2"/>
<dbReference type="PROSITE" id="PS51257">
    <property type="entry name" value="PROKAR_LIPOPROTEIN"/>
    <property type="match status" value="1"/>
</dbReference>
<dbReference type="KEGG" id="psco:LY89DRAFT_341475"/>
<organism evidence="2 3">
    <name type="scientific">Mollisia scopiformis</name>
    <name type="common">Conifer needle endophyte fungus</name>
    <name type="synonym">Phialocephala scopiformis</name>
    <dbReference type="NCBI Taxonomy" id="149040"/>
    <lineage>
        <taxon>Eukaryota</taxon>
        <taxon>Fungi</taxon>
        <taxon>Dikarya</taxon>
        <taxon>Ascomycota</taxon>
        <taxon>Pezizomycotina</taxon>
        <taxon>Leotiomycetes</taxon>
        <taxon>Helotiales</taxon>
        <taxon>Mollisiaceae</taxon>
        <taxon>Mollisia</taxon>
    </lineage>
</organism>
<keyword evidence="1" id="KW-0472">Membrane</keyword>
<gene>
    <name evidence="2" type="ORF">LY89DRAFT_341475</name>
</gene>
<dbReference type="GeneID" id="28816588"/>
<keyword evidence="3" id="KW-1185">Reference proteome</keyword>
<proteinExistence type="predicted"/>
<feature type="transmembrane region" description="Helical" evidence="1">
    <location>
        <begin position="7"/>
        <end position="34"/>
    </location>
</feature>
<dbReference type="Proteomes" id="UP000070700">
    <property type="component" value="Unassembled WGS sequence"/>
</dbReference>
<dbReference type="EMBL" id="KQ947436">
    <property type="protein sequence ID" value="KUJ08346.1"/>
    <property type="molecule type" value="Genomic_DNA"/>
</dbReference>
<accession>A0A132B7G2</accession>
<name>A0A132B7G2_MOLSC</name>
<dbReference type="AlphaFoldDB" id="A0A132B7G2"/>
<dbReference type="RefSeq" id="XP_018062701.1">
    <property type="nucleotide sequence ID" value="XM_018206862.1"/>
</dbReference>
<keyword evidence="1" id="KW-0812">Transmembrane</keyword>